<dbReference type="RefSeq" id="WP_157740615.1">
    <property type="nucleotide sequence ID" value="NZ_CP022743.1"/>
</dbReference>
<protein>
    <submittedName>
        <fullName evidence="1">Uncharacterized protein</fullName>
    </submittedName>
</protein>
<proteinExistence type="predicted"/>
<reference evidence="1 2" key="1">
    <citation type="submission" date="2017-08" db="EMBL/GenBank/DDBJ databases">
        <title>Complete genome sequence of Mucilaginibacter sp. strain BJC16-A31.</title>
        <authorList>
            <consortium name="Henan University of Science and Technology"/>
            <person name="You X."/>
        </authorList>
    </citation>
    <scope>NUCLEOTIDE SEQUENCE [LARGE SCALE GENOMIC DNA]</scope>
    <source>
        <strain evidence="1 2">BJC16-A31</strain>
    </source>
</reference>
<keyword evidence="2" id="KW-1185">Reference proteome</keyword>
<dbReference type="KEGG" id="muc:MuYL_1071"/>
<evidence type="ECO:0000313" key="1">
    <source>
        <dbReference type="EMBL" id="ASU32971.1"/>
    </source>
</evidence>
<name>A0A223NTZ4_9SPHI</name>
<gene>
    <name evidence="1" type="ORF">MuYL_1071</name>
</gene>
<evidence type="ECO:0000313" key="2">
    <source>
        <dbReference type="Proteomes" id="UP000215002"/>
    </source>
</evidence>
<sequence length="51" mass="5331">MEKMKKLSRAEMKKVLGGVELPRCGGDCKSDSDCSKGCSCLGASKGCSTVM</sequence>
<dbReference type="EMBL" id="CP022743">
    <property type="protein sequence ID" value="ASU32971.1"/>
    <property type="molecule type" value="Genomic_DNA"/>
</dbReference>
<dbReference type="AlphaFoldDB" id="A0A223NTZ4"/>
<dbReference type="InterPro" id="IPR058074">
    <property type="entry name" value="Bacteriocin-like"/>
</dbReference>
<accession>A0A223NTZ4</accession>
<organism evidence="1 2">
    <name type="scientific">Mucilaginibacter xinganensis</name>
    <dbReference type="NCBI Taxonomy" id="1234841"/>
    <lineage>
        <taxon>Bacteria</taxon>
        <taxon>Pseudomonadati</taxon>
        <taxon>Bacteroidota</taxon>
        <taxon>Sphingobacteriia</taxon>
        <taxon>Sphingobacteriales</taxon>
        <taxon>Sphingobacteriaceae</taxon>
        <taxon>Mucilaginibacter</taxon>
    </lineage>
</organism>
<dbReference type="Proteomes" id="UP000215002">
    <property type="component" value="Chromosome"/>
</dbReference>
<dbReference type="NCBIfam" id="NF047798">
    <property type="entry name" value="leader_Chryseo"/>
    <property type="match status" value="1"/>
</dbReference>